<sequence length="109" mass="11214">MDGAVLAQLMRQGAERGVDLVTLRAIAEEAGELGAARALARVEAGLLRAVRSGKLGFEELKGVALSALDAIAAAALKAGVQSVLSGGCMLAGGVRRGCWRSRGGRWRGR</sequence>
<name>A0A5E7YHQ6_9SPHN</name>
<protein>
    <submittedName>
        <fullName evidence="1">Tail tape measure protein</fullName>
    </submittedName>
</protein>
<dbReference type="EMBL" id="CABVLI010000031">
    <property type="protein sequence ID" value="VVT05828.1"/>
    <property type="molecule type" value="Genomic_DNA"/>
</dbReference>
<organism evidence="1 2">
    <name type="scientific">Sphingomonas aurantiaca</name>
    <dbReference type="NCBI Taxonomy" id="185949"/>
    <lineage>
        <taxon>Bacteria</taxon>
        <taxon>Pseudomonadati</taxon>
        <taxon>Pseudomonadota</taxon>
        <taxon>Alphaproteobacteria</taxon>
        <taxon>Sphingomonadales</taxon>
        <taxon>Sphingomonadaceae</taxon>
        <taxon>Sphingomonas</taxon>
    </lineage>
</organism>
<accession>A0A5E7YHQ6</accession>
<reference evidence="1 2" key="1">
    <citation type="submission" date="2019-09" db="EMBL/GenBank/DDBJ databases">
        <authorList>
            <person name="Dittami M. S."/>
        </authorList>
    </citation>
    <scope>NUCLEOTIDE SEQUENCE [LARGE SCALE GENOMIC DNA]</scope>
    <source>
        <strain evidence="1">SPHINGO391</strain>
    </source>
</reference>
<dbReference type="Proteomes" id="UP000326857">
    <property type="component" value="Unassembled WGS sequence"/>
</dbReference>
<evidence type="ECO:0000313" key="1">
    <source>
        <dbReference type="EMBL" id="VVT05828.1"/>
    </source>
</evidence>
<gene>
    <name evidence="1" type="ORF">SPHINGO391_370010</name>
</gene>
<dbReference type="AlphaFoldDB" id="A0A5E7YHQ6"/>
<proteinExistence type="predicted"/>
<evidence type="ECO:0000313" key="2">
    <source>
        <dbReference type="Proteomes" id="UP000326857"/>
    </source>
</evidence>